<protein>
    <submittedName>
        <fullName evidence="1">Uncharacterized protein</fullName>
    </submittedName>
</protein>
<dbReference type="Proteomes" id="UP001432322">
    <property type="component" value="Unassembled WGS sequence"/>
</dbReference>
<keyword evidence="2" id="KW-1185">Reference proteome</keyword>
<feature type="non-terminal residue" evidence="1">
    <location>
        <position position="1"/>
    </location>
</feature>
<sequence>LTTTEFPMNTAAICTMIHSAFVNAFPPALKPIFDETAQNYTFPFDYRSVAMDPTRNESVAGTSAQNTV</sequence>
<comment type="caution">
    <text evidence="1">The sequence shown here is derived from an EMBL/GenBank/DDBJ whole genome shotgun (WGS) entry which is preliminary data.</text>
</comment>
<gene>
    <name evidence="1" type="ORF">PFISCL1PPCAC_24739</name>
</gene>
<proteinExistence type="predicted"/>
<evidence type="ECO:0000313" key="2">
    <source>
        <dbReference type="Proteomes" id="UP001432322"/>
    </source>
</evidence>
<organism evidence="1 2">
    <name type="scientific">Pristionchus fissidentatus</name>
    <dbReference type="NCBI Taxonomy" id="1538716"/>
    <lineage>
        <taxon>Eukaryota</taxon>
        <taxon>Metazoa</taxon>
        <taxon>Ecdysozoa</taxon>
        <taxon>Nematoda</taxon>
        <taxon>Chromadorea</taxon>
        <taxon>Rhabditida</taxon>
        <taxon>Rhabditina</taxon>
        <taxon>Diplogasteromorpha</taxon>
        <taxon>Diplogasteroidea</taxon>
        <taxon>Neodiplogasteridae</taxon>
        <taxon>Pristionchus</taxon>
    </lineage>
</organism>
<reference evidence="1" key="1">
    <citation type="submission" date="2023-10" db="EMBL/GenBank/DDBJ databases">
        <title>Genome assembly of Pristionchus species.</title>
        <authorList>
            <person name="Yoshida K."/>
            <person name="Sommer R.J."/>
        </authorList>
    </citation>
    <scope>NUCLEOTIDE SEQUENCE</scope>
    <source>
        <strain evidence="1">RS5133</strain>
    </source>
</reference>
<name>A0AAV5WN65_9BILA</name>
<dbReference type="AlphaFoldDB" id="A0AAV5WN65"/>
<evidence type="ECO:0000313" key="1">
    <source>
        <dbReference type="EMBL" id="GMT33442.1"/>
    </source>
</evidence>
<dbReference type="EMBL" id="BTSY01000006">
    <property type="protein sequence ID" value="GMT33442.1"/>
    <property type="molecule type" value="Genomic_DNA"/>
</dbReference>
<accession>A0AAV5WN65</accession>